<evidence type="ECO:0000256" key="1">
    <source>
        <dbReference type="ARBA" id="ARBA00004651"/>
    </source>
</evidence>
<evidence type="ECO:0000256" key="6">
    <source>
        <dbReference type="ARBA" id="ARBA00022840"/>
    </source>
</evidence>
<evidence type="ECO:0000256" key="4">
    <source>
        <dbReference type="ARBA" id="ARBA00022692"/>
    </source>
</evidence>
<dbReference type="GO" id="GO:0016887">
    <property type="term" value="F:ATP hydrolysis activity"/>
    <property type="evidence" value="ECO:0007669"/>
    <property type="project" value="InterPro"/>
</dbReference>
<keyword evidence="7 9" id="KW-1133">Transmembrane helix</keyword>
<dbReference type="FunFam" id="3.40.50.300:FF:000287">
    <property type="entry name" value="Multidrug ABC transporter ATP-binding protein"/>
    <property type="match status" value="1"/>
</dbReference>
<name>A0A1E5G3D8_9FIRM</name>
<dbReference type="GO" id="GO:0005886">
    <property type="term" value="C:plasma membrane"/>
    <property type="evidence" value="ECO:0007669"/>
    <property type="project" value="UniProtKB-SubCell"/>
</dbReference>
<comment type="subcellular location">
    <subcellularLocation>
        <location evidence="1">Cell membrane</location>
        <topology evidence="1">Multi-pass membrane protein</topology>
    </subcellularLocation>
</comment>
<keyword evidence="4 9" id="KW-0812">Transmembrane</keyword>
<feature type="transmembrane region" description="Helical" evidence="9">
    <location>
        <begin position="38"/>
        <end position="65"/>
    </location>
</feature>
<dbReference type="PROSITE" id="PS00211">
    <property type="entry name" value="ABC_TRANSPORTER_1"/>
    <property type="match status" value="1"/>
</dbReference>
<accession>A0A1E5G3D8</accession>
<evidence type="ECO:0000256" key="5">
    <source>
        <dbReference type="ARBA" id="ARBA00022741"/>
    </source>
</evidence>
<reference evidence="12 13" key="1">
    <citation type="submission" date="2016-09" db="EMBL/GenBank/DDBJ databases">
        <title>Draft genome sequence for the type strain of Desulfuribacillus alkaliarsenatis AHT28, an obligately anaerobic, sulfidogenic bacterium isolated from Russian soda lake sediments.</title>
        <authorList>
            <person name="Abin C.A."/>
            <person name="Hollibaugh J.T."/>
        </authorList>
    </citation>
    <scope>NUCLEOTIDE SEQUENCE [LARGE SCALE GENOMIC DNA]</scope>
    <source>
        <strain evidence="12 13">AHT28</strain>
    </source>
</reference>
<feature type="transmembrane region" description="Helical" evidence="9">
    <location>
        <begin position="180"/>
        <end position="199"/>
    </location>
</feature>
<evidence type="ECO:0000256" key="7">
    <source>
        <dbReference type="ARBA" id="ARBA00022989"/>
    </source>
</evidence>
<evidence type="ECO:0000259" key="10">
    <source>
        <dbReference type="PROSITE" id="PS50893"/>
    </source>
</evidence>
<gene>
    <name evidence="12" type="ORF">BHF68_04105</name>
</gene>
<feature type="transmembrane region" description="Helical" evidence="9">
    <location>
        <begin position="276"/>
        <end position="303"/>
    </location>
</feature>
<dbReference type="InterPro" id="IPR036640">
    <property type="entry name" value="ABC1_TM_sf"/>
</dbReference>
<feature type="domain" description="ABC transporter" evidence="10">
    <location>
        <begin position="360"/>
        <end position="594"/>
    </location>
</feature>
<dbReference type="Proteomes" id="UP000094296">
    <property type="component" value="Unassembled WGS sequence"/>
</dbReference>
<dbReference type="AlphaFoldDB" id="A0A1E5G3D8"/>
<dbReference type="FunFam" id="1.20.1560.10:FF:000011">
    <property type="entry name" value="Multidrug ABC transporter ATP-binding protein"/>
    <property type="match status" value="1"/>
</dbReference>
<dbReference type="SUPFAM" id="SSF52540">
    <property type="entry name" value="P-loop containing nucleoside triphosphate hydrolases"/>
    <property type="match status" value="1"/>
</dbReference>
<keyword evidence="8 9" id="KW-0472">Membrane</keyword>
<dbReference type="InterPro" id="IPR039421">
    <property type="entry name" value="Type_1_exporter"/>
</dbReference>
<dbReference type="InterPro" id="IPR027417">
    <property type="entry name" value="P-loop_NTPase"/>
</dbReference>
<comment type="caution">
    <text evidence="12">The sequence shown here is derived from an EMBL/GenBank/DDBJ whole genome shotgun (WGS) entry which is preliminary data.</text>
</comment>
<dbReference type="SUPFAM" id="SSF90123">
    <property type="entry name" value="ABC transporter transmembrane region"/>
    <property type="match status" value="1"/>
</dbReference>
<dbReference type="PROSITE" id="PS50929">
    <property type="entry name" value="ABC_TM1F"/>
    <property type="match status" value="1"/>
</dbReference>
<keyword evidence="3" id="KW-1003">Cell membrane</keyword>
<dbReference type="Gene3D" id="3.40.50.300">
    <property type="entry name" value="P-loop containing nucleotide triphosphate hydrolases"/>
    <property type="match status" value="1"/>
</dbReference>
<evidence type="ECO:0000256" key="9">
    <source>
        <dbReference type="SAM" id="Phobius"/>
    </source>
</evidence>
<dbReference type="GO" id="GO:0005524">
    <property type="term" value="F:ATP binding"/>
    <property type="evidence" value="ECO:0007669"/>
    <property type="project" value="UniProtKB-KW"/>
</dbReference>
<dbReference type="InterPro" id="IPR003593">
    <property type="entry name" value="AAA+_ATPase"/>
</dbReference>
<dbReference type="InterPro" id="IPR017871">
    <property type="entry name" value="ABC_transporter-like_CS"/>
</dbReference>
<evidence type="ECO:0000256" key="3">
    <source>
        <dbReference type="ARBA" id="ARBA00022475"/>
    </source>
</evidence>
<keyword evidence="13" id="KW-1185">Reference proteome</keyword>
<dbReference type="PANTHER" id="PTHR43394:SF1">
    <property type="entry name" value="ATP-BINDING CASSETTE SUB-FAMILY B MEMBER 10, MITOCHONDRIAL"/>
    <property type="match status" value="1"/>
</dbReference>
<feature type="transmembrane region" description="Helical" evidence="9">
    <location>
        <begin position="156"/>
        <end position="174"/>
    </location>
</feature>
<feature type="transmembrane region" description="Helical" evidence="9">
    <location>
        <begin position="77"/>
        <end position="103"/>
    </location>
</feature>
<evidence type="ECO:0000313" key="13">
    <source>
        <dbReference type="Proteomes" id="UP000094296"/>
    </source>
</evidence>
<dbReference type="PROSITE" id="PS50893">
    <property type="entry name" value="ABC_TRANSPORTER_2"/>
    <property type="match status" value="1"/>
</dbReference>
<organism evidence="12 13">
    <name type="scientific">Desulfuribacillus alkaliarsenatis</name>
    <dbReference type="NCBI Taxonomy" id="766136"/>
    <lineage>
        <taxon>Bacteria</taxon>
        <taxon>Bacillati</taxon>
        <taxon>Bacillota</taxon>
        <taxon>Desulfuribacillia</taxon>
        <taxon>Desulfuribacillales</taxon>
        <taxon>Desulfuribacillaceae</taxon>
        <taxon>Desulfuribacillus</taxon>
    </lineage>
</organism>
<evidence type="ECO:0000256" key="8">
    <source>
        <dbReference type="ARBA" id="ARBA00023136"/>
    </source>
</evidence>
<keyword evidence="6 12" id="KW-0067">ATP-binding</keyword>
<sequence length="598" mass="66856">MTFGKFGGQGRGMLPLEKATKTSDTVMRIWSYLARQRYGLIAVACMVVVASLLTLTAPYILGVAIDDYVIPGQFEGFLQICIILACVYAGSSLMTWLHGYLMVGLSHKTVQTMREDVFAKLQKLPLRFFDNRTHGEIMSRATNDIEQVSTVLNQSVTQLISSFVIIIGSFLFMISLNPRLTLISLIIIPIVIVSTKLLAKYTRRFFTQQQRCLGDINGFIEETIAGQKVVKIFNQEDAKKEQFQNKNQQLKDVSMKAQIFAGIMPPLMNAITNMSFAMITVVGAWMVISEMTSIGVVVSFLHYSKQFSRPVNELANQFNLMQAGVAGAERVFEIIDSQSEYETARLDVNVYAPKTAIGEIRFEHVSFSYTTDVPILENITFKAKPGETIALVGPTGAGKTTIISLLTRFYEITDGRINIDGVDIQSVEKDWLRSQIGMVLQDVYLFAGTIKENIRYGRLEATDEEVVEAAKLVNAHTFIQRLPQGYDTVLTSEGSNLSQGQRQLINIARAILANPVILILDEATSSIDTRTELMIQKGIDSLKSGRTSLVIAHRLSTIREADKILVMYNGRIAEQGNHEHLIRERGLYYTLYNNQYAV</sequence>
<dbReference type="InterPro" id="IPR011527">
    <property type="entry name" value="ABC1_TM_dom"/>
</dbReference>
<dbReference type="PANTHER" id="PTHR43394">
    <property type="entry name" value="ATP-DEPENDENT PERMEASE MDL1, MITOCHONDRIAL"/>
    <property type="match status" value="1"/>
</dbReference>
<dbReference type="GO" id="GO:0015421">
    <property type="term" value="F:ABC-type oligopeptide transporter activity"/>
    <property type="evidence" value="ECO:0007669"/>
    <property type="project" value="TreeGrafter"/>
</dbReference>
<dbReference type="CDD" id="cd03254">
    <property type="entry name" value="ABCC_Glucan_exporter_like"/>
    <property type="match status" value="1"/>
</dbReference>
<evidence type="ECO:0000256" key="2">
    <source>
        <dbReference type="ARBA" id="ARBA00022448"/>
    </source>
</evidence>
<keyword evidence="2" id="KW-0813">Transport</keyword>
<feature type="domain" description="ABC transmembrane type-1" evidence="11">
    <location>
        <begin position="41"/>
        <end position="323"/>
    </location>
</feature>
<keyword evidence="5" id="KW-0547">Nucleotide-binding</keyword>
<dbReference type="Pfam" id="PF00005">
    <property type="entry name" value="ABC_tran"/>
    <property type="match status" value="1"/>
</dbReference>
<dbReference type="SMART" id="SM00382">
    <property type="entry name" value="AAA"/>
    <property type="match status" value="1"/>
</dbReference>
<evidence type="ECO:0000259" key="11">
    <source>
        <dbReference type="PROSITE" id="PS50929"/>
    </source>
</evidence>
<dbReference type="InterPro" id="IPR003439">
    <property type="entry name" value="ABC_transporter-like_ATP-bd"/>
</dbReference>
<dbReference type="Pfam" id="PF00664">
    <property type="entry name" value="ABC_membrane"/>
    <property type="match status" value="1"/>
</dbReference>
<evidence type="ECO:0000313" key="12">
    <source>
        <dbReference type="EMBL" id="OEF97573.1"/>
    </source>
</evidence>
<dbReference type="Gene3D" id="1.20.1560.10">
    <property type="entry name" value="ABC transporter type 1, transmembrane domain"/>
    <property type="match status" value="1"/>
</dbReference>
<dbReference type="CDD" id="cd18547">
    <property type="entry name" value="ABC_6TM_Tm288_like"/>
    <property type="match status" value="1"/>
</dbReference>
<protein>
    <submittedName>
        <fullName evidence="12">Multidrug ABC transporter ATP-binding protein</fullName>
    </submittedName>
</protein>
<proteinExistence type="predicted"/>
<dbReference type="STRING" id="766136.BHF68_04105"/>
<dbReference type="OrthoDB" id="9770415at2"/>
<dbReference type="EMBL" id="MIJE01000011">
    <property type="protein sequence ID" value="OEF97573.1"/>
    <property type="molecule type" value="Genomic_DNA"/>
</dbReference>